<organism evidence="2 3">
    <name type="scientific">Prauserella endophytica</name>
    <dbReference type="NCBI Taxonomy" id="1592324"/>
    <lineage>
        <taxon>Bacteria</taxon>
        <taxon>Bacillati</taxon>
        <taxon>Actinomycetota</taxon>
        <taxon>Actinomycetes</taxon>
        <taxon>Pseudonocardiales</taxon>
        <taxon>Pseudonocardiaceae</taxon>
        <taxon>Prauserella</taxon>
        <taxon>Prauserella coralliicola group</taxon>
    </lineage>
</organism>
<keyword evidence="3" id="KW-1185">Reference proteome</keyword>
<sequence length="123" mass="13403">MGRTRVATIATTLAGTSRAIHRAIRATDPARAASLTQLRDTGWELTQLTAELTDLVALLADYTGRHTDQPERVRRADGGPAGEDLAHASRHLTSLRRSLDIAHTEARDYYTALSHLNPAQLPP</sequence>
<gene>
    <name evidence="2" type="ORF">FCN18_04410</name>
</gene>
<feature type="region of interest" description="Disordered" evidence="1">
    <location>
        <begin position="66"/>
        <end position="89"/>
    </location>
</feature>
<dbReference type="EMBL" id="SWMS01000002">
    <property type="protein sequence ID" value="TKG72502.1"/>
    <property type="molecule type" value="Genomic_DNA"/>
</dbReference>
<protein>
    <recommendedName>
        <fullName evidence="4">PE domain-containing protein</fullName>
    </recommendedName>
</protein>
<evidence type="ECO:0000313" key="2">
    <source>
        <dbReference type="EMBL" id="TKG72502.1"/>
    </source>
</evidence>
<evidence type="ECO:0008006" key="4">
    <source>
        <dbReference type="Google" id="ProtNLM"/>
    </source>
</evidence>
<accession>A0ABY2S9B7</accession>
<proteinExistence type="predicted"/>
<name>A0ABY2S9B7_9PSEU</name>
<evidence type="ECO:0000313" key="3">
    <source>
        <dbReference type="Proteomes" id="UP000309992"/>
    </source>
</evidence>
<comment type="caution">
    <text evidence="2">The sequence shown here is derived from an EMBL/GenBank/DDBJ whole genome shotgun (WGS) entry which is preliminary data.</text>
</comment>
<reference evidence="2 3" key="1">
    <citation type="journal article" date="2015" name="Antonie Van Leeuwenhoek">
        <title>Prauserella endophytica sp. nov., an endophytic actinobacterium isolated from Tamarix taklamakanensis.</title>
        <authorList>
            <person name="Liu J.M."/>
            <person name="Habden X."/>
            <person name="Guo L."/>
            <person name="Tuo L."/>
            <person name="Jiang Z.K."/>
            <person name="Liu S.W."/>
            <person name="Liu X.F."/>
            <person name="Chen L."/>
            <person name="Li R.F."/>
            <person name="Zhang Y.Q."/>
            <person name="Sun C.H."/>
        </authorList>
    </citation>
    <scope>NUCLEOTIDE SEQUENCE [LARGE SCALE GENOMIC DNA]</scope>
    <source>
        <strain evidence="2 3">CGMCC 4.7182</strain>
    </source>
</reference>
<dbReference type="RefSeq" id="WP_137093431.1">
    <property type="nucleotide sequence ID" value="NZ_SWMS01000002.1"/>
</dbReference>
<feature type="compositionally biased region" description="Basic and acidic residues" evidence="1">
    <location>
        <begin position="66"/>
        <end position="77"/>
    </location>
</feature>
<evidence type="ECO:0000256" key="1">
    <source>
        <dbReference type="SAM" id="MobiDB-lite"/>
    </source>
</evidence>
<dbReference type="Proteomes" id="UP000309992">
    <property type="component" value="Unassembled WGS sequence"/>
</dbReference>